<dbReference type="InterPro" id="IPR011711">
    <property type="entry name" value="GntR_C"/>
</dbReference>
<feature type="domain" description="HTH gntR-type" evidence="4">
    <location>
        <begin position="11"/>
        <end position="78"/>
    </location>
</feature>
<evidence type="ECO:0000256" key="2">
    <source>
        <dbReference type="ARBA" id="ARBA00023125"/>
    </source>
</evidence>
<dbReference type="SMART" id="SM00345">
    <property type="entry name" value="HTH_GNTR"/>
    <property type="match status" value="1"/>
</dbReference>
<dbReference type="Gene3D" id="1.20.120.530">
    <property type="entry name" value="GntR ligand-binding domain-like"/>
    <property type="match status" value="1"/>
</dbReference>
<gene>
    <name evidence="5" type="ORF">M0638_21700</name>
</gene>
<keyword evidence="1" id="KW-0805">Transcription regulation</keyword>
<dbReference type="AlphaFoldDB" id="A0A9X1YE24"/>
<dbReference type="PROSITE" id="PS50949">
    <property type="entry name" value="HTH_GNTR"/>
    <property type="match status" value="1"/>
</dbReference>
<reference evidence="5" key="1">
    <citation type="submission" date="2022-04" db="EMBL/GenBank/DDBJ databases">
        <title>Roseomonas acroporae sp. nov., isolated from coral Acropora digitifera.</title>
        <authorList>
            <person name="Sun H."/>
        </authorList>
    </citation>
    <scope>NUCLEOTIDE SEQUENCE</scope>
    <source>
        <strain evidence="5">NAR14</strain>
    </source>
</reference>
<keyword evidence="2" id="KW-0238">DNA-binding</keyword>
<evidence type="ECO:0000256" key="1">
    <source>
        <dbReference type="ARBA" id="ARBA00023015"/>
    </source>
</evidence>
<dbReference type="SUPFAM" id="SSF48008">
    <property type="entry name" value="GntR ligand-binding domain-like"/>
    <property type="match status" value="1"/>
</dbReference>
<comment type="caution">
    <text evidence="5">The sequence shown here is derived from an EMBL/GenBank/DDBJ whole genome shotgun (WGS) entry which is preliminary data.</text>
</comment>
<evidence type="ECO:0000259" key="4">
    <source>
        <dbReference type="PROSITE" id="PS50949"/>
    </source>
</evidence>
<dbReference type="PANTHER" id="PTHR43537:SF49">
    <property type="entry name" value="TRANSCRIPTIONAL REGULATORY PROTEIN"/>
    <property type="match status" value="1"/>
</dbReference>
<dbReference type="Gene3D" id="1.10.10.10">
    <property type="entry name" value="Winged helix-like DNA-binding domain superfamily/Winged helix DNA-binding domain"/>
    <property type="match status" value="1"/>
</dbReference>
<proteinExistence type="predicted"/>
<dbReference type="PANTHER" id="PTHR43537">
    <property type="entry name" value="TRANSCRIPTIONAL REGULATOR, GNTR FAMILY"/>
    <property type="match status" value="1"/>
</dbReference>
<dbReference type="SMART" id="SM00895">
    <property type="entry name" value="FCD"/>
    <property type="match status" value="1"/>
</dbReference>
<dbReference type="GO" id="GO:0003677">
    <property type="term" value="F:DNA binding"/>
    <property type="evidence" value="ECO:0007669"/>
    <property type="project" value="UniProtKB-KW"/>
</dbReference>
<sequence>MDEASARGGERAAVDDIVEQLENEILSGALGPGERLSEQTLSARFGVSRGPLREAVRTLEGRRLLERTPFAGVRVVNPSLADLEHLLTVREALEGTACRLAAENMSLIETRRLRACLGDYERRIETEGLGSVFRRGSRDNDFHVQIVQGSHNPWLHALLCRDLYSILRVVRLRSVGLGSRAQRAAEEHLAILQAIERRDPDAAEQLMRRHIRVGRENLLRLQAAEAAT</sequence>
<dbReference type="EMBL" id="JALPRX010000103">
    <property type="protein sequence ID" value="MCK8786992.1"/>
    <property type="molecule type" value="Genomic_DNA"/>
</dbReference>
<protein>
    <submittedName>
        <fullName evidence="5">GntR family transcriptional regulator</fullName>
    </submittedName>
</protein>
<dbReference type="InterPro" id="IPR008920">
    <property type="entry name" value="TF_FadR/GntR_C"/>
</dbReference>
<dbReference type="Proteomes" id="UP001139516">
    <property type="component" value="Unassembled WGS sequence"/>
</dbReference>
<dbReference type="Pfam" id="PF00392">
    <property type="entry name" value="GntR"/>
    <property type="match status" value="1"/>
</dbReference>
<keyword evidence="6" id="KW-1185">Reference proteome</keyword>
<evidence type="ECO:0000313" key="5">
    <source>
        <dbReference type="EMBL" id="MCK8786992.1"/>
    </source>
</evidence>
<dbReference type="CDD" id="cd07377">
    <property type="entry name" value="WHTH_GntR"/>
    <property type="match status" value="1"/>
</dbReference>
<dbReference type="Pfam" id="PF07729">
    <property type="entry name" value="FCD"/>
    <property type="match status" value="1"/>
</dbReference>
<evidence type="ECO:0000256" key="3">
    <source>
        <dbReference type="ARBA" id="ARBA00023163"/>
    </source>
</evidence>
<evidence type="ECO:0000313" key="6">
    <source>
        <dbReference type="Proteomes" id="UP001139516"/>
    </source>
</evidence>
<dbReference type="InterPro" id="IPR000524">
    <property type="entry name" value="Tscrpt_reg_HTH_GntR"/>
</dbReference>
<dbReference type="InterPro" id="IPR036390">
    <property type="entry name" value="WH_DNA-bd_sf"/>
</dbReference>
<organism evidence="5 6">
    <name type="scientific">Roseomonas acroporae</name>
    <dbReference type="NCBI Taxonomy" id="2937791"/>
    <lineage>
        <taxon>Bacteria</taxon>
        <taxon>Pseudomonadati</taxon>
        <taxon>Pseudomonadota</taxon>
        <taxon>Alphaproteobacteria</taxon>
        <taxon>Acetobacterales</taxon>
        <taxon>Roseomonadaceae</taxon>
        <taxon>Roseomonas</taxon>
    </lineage>
</organism>
<dbReference type="GO" id="GO:0003700">
    <property type="term" value="F:DNA-binding transcription factor activity"/>
    <property type="evidence" value="ECO:0007669"/>
    <property type="project" value="InterPro"/>
</dbReference>
<accession>A0A9X1YE24</accession>
<dbReference type="SUPFAM" id="SSF46785">
    <property type="entry name" value="Winged helix' DNA-binding domain"/>
    <property type="match status" value="1"/>
</dbReference>
<name>A0A9X1YE24_9PROT</name>
<dbReference type="RefSeq" id="WP_248669048.1">
    <property type="nucleotide sequence ID" value="NZ_JALPRX010000103.1"/>
</dbReference>
<keyword evidence="3" id="KW-0804">Transcription</keyword>
<dbReference type="InterPro" id="IPR036388">
    <property type="entry name" value="WH-like_DNA-bd_sf"/>
</dbReference>